<dbReference type="GO" id="GO:0007165">
    <property type="term" value="P:signal transduction"/>
    <property type="evidence" value="ECO:0007669"/>
    <property type="project" value="UniProtKB-KW"/>
</dbReference>
<dbReference type="SMART" id="SM00283">
    <property type="entry name" value="MA"/>
    <property type="match status" value="1"/>
</dbReference>
<evidence type="ECO:0000313" key="9">
    <source>
        <dbReference type="EMBL" id="GEJ58380.1"/>
    </source>
</evidence>
<dbReference type="PANTHER" id="PTHR43531:SF11">
    <property type="entry name" value="METHYL-ACCEPTING CHEMOTAXIS PROTEIN 3"/>
    <property type="match status" value="1"/>
</dbReference>
<feature type="domain" description="Methyl-accepting transducer" evidence="7">
    <location>
        <begin position="429"/>
        <end position="658"/>
    </location>
</feature>
<feature type="transmembrane region" description="Helical" evidence="6">
    <location>
        <begin position="15"/>
        <end position="35"/>
    </location>
</feature>
<name>A0A7I9VQH7_9BACT</name>
<dbReference type="AlphaFoldDB" id="A0A7I9VQH7"/>
<dbReference type="SUPFAM" id="SSF58104">
    <property type="entry name" value="Methyl-accepting chemotaxis protein (MCP) signaling domain"/>
    <property type="match status" value="1"/>
</dbReference>
<organism evidence="9 10">
    <name type="scientific">Anaeromyxobacter diazotrophicus</name>
    <dbReference type="NCBI Taxonomy" id="2590199"/>
    <lineage>
        <taxon>Bacteria</taxon>
        <taxon>Pseudomonadati</taxon>
        <taxon>Myxococcota</taxon>
        <taxon>Myxococcia</taxon>
        <taxon>Myxococcales</taxon>
        <taxon>Cystobacterineae</taxon>
        <taxon>Anaeromyxobacteraceae</taxon>
        <taxon>Anaeromyxobacter</taxon>
    </lineage>
</organism>
<reference evidence="10" key="1">
    <citation type="journal article" date="2020" name="Appl. Environ. Microbiol.">
        <title>Diazotrophic Anaeromyxobacter Isolates from Soils.</title>
        <authorList>
            <person name="Masuda Y."/>
            <person name="Yamanaka H."/>
            <person name="Xu Z.X."/>
            <person name="Shiratori Y."/>
            <person name="Aono T."/>
            <person name="Amachi S."/>
            <person name="Senoo K."/>
            <person name="Itoh H."/>
        </authorList>
    </citation>
    <scope>NUCLEOTIDE SEQUENCE [LARGE SCALE GENOMIC DNA]</scope>
    <source>
        <strain evidence="10">R267</strain>
    </source>
</reference>
<keyword evidence="1" id="KW-0145">Chemotaxis</keyword>
<gene>
    <name evidence="9" type="primary">tsr_4</name>
    <name evidence="9" type="ORF">AMYX_31210</name>
</gene>
<feature type="region of interest" description="Disordered" evidence="5">
    <location>
        <begin position="675"/>
        <end position="709"/>
    </location>
</feature>
<feature type="coiled-coil region" evidence="4">
    <location>
        <begin position="307"/>
        <end position="338"/>
    </location>
</feature>
<evidence type="ECO:0000259" key="7">
    <source>
        <dbReference type="PROSITE" id="PS50111"/>
    </source>
</evidence>
<dbReference type="PANTHER" id="PTHR43531">
    <property type="entry name" value="PROTEIN ICFG"/>
    <property type="match status" value="1"/>
</dbReference>
<keyword evidence="6" id="KW-1133">Transmembrane helix</keyword>
<dbReference type="GO" id="GO:0006935">
    <property type="term" value="P:chemotaxis"/>
    <property type="evidence" value="ECO:0007669"/>
    <property type="project" value="UniProtKB-KW"/>
</dbReference>
<dbReference type="Proteomes" id="UP000503640">
    <property type="component" value="Unassembled WGS sequence"/>
</dbReference>
<evidence type="ECO:0000256" key="4">
    <source>
        <dbReference type="SAM" id="Coils"/>
    </source>
</evidence>
<dbReference type="InterPro" id="IPR003660">
    <property type="entry name" value="HAMP_dom"/>
</dbReference>
<dbReference type="InterPro" id="IPR004089">
    <property type="entry name" value="MCPsignal_dom"/>
</dbReference>
<dbReference type="GO" id="GO:0004888">
    <property type="term" value="F:transmembrane signaling receptor activity"/>
    <property type="evidence" value="ECO:0007669"/>
    <property type="project" value="InterPro"/>
</dbReference>
<dbReference type="Gene3D" id="1.20.120.1530">
    <property type="match status" value="1"/>
</dbReference>
<feature type="compositionally biased region" description="Low complexity" evidence="5">
    <location>
        <begin position="681"/>
        <end position="697"/>
    </location>
</feature>
<keyword evidence="6" id="KW-0812">Transmembrane</keyword>
<dbReference type="EMBL" id="BJTG01000007">
    <property type="protein sequence ID" value="GEJ58380.1"/>
    <property type="molecule type" value="Genomic_DNA"/>
</dbReference>
<evidence type="ECO:0000256" key="3">
    <source>
        <dbReference type="PROSITE-ProRule" id="PRU00284"/>
    </source>
</evidence>
<protein>
    <submittedName>
        <fullName evidence="9">Methyl-accepting chemotaxis protein</fullName>
    </submittedName>
</protein>
<keyword evidence="4" id="KW-0175">Coiled coil</keyword>
<dbReference type="GO" id="GO:0005886">
    <property type="term" value="C:plasma membrane"/>
    <property type="evidence" value="ECO:0007669"/>
    <property type="project" value="TreeGrafter"/>
</dbReference>
<evidence type="ECO:0000256" key="2">
    <source>
        <dbReference type="ARBA" id="ARBA00029447"/>
    </source>
</evidence>
<dbReference type="Gene3D" id="1.10.287.950">
    <property type="entry name" value="Methyl-accepting chemotaxis protein"/>
    <property type="match status" value="1"/>
</dbReference>
<dbReference type="Pfam" id="PF18947">
    <property type="entry name" value="HAMP_2"/>
    <property type="match status" value="1"/>
</dbReference>
<dbReference type="SMART" id="SM00304">
    <property type="entry name" value="HAMP"/>
    <property type="match status" value="2"/>
</dbReference>
<evidence type="ECO:0000256" key="6">
    <source>
        <dbReference type="SAM" id="Phobius"/>
    </source>
</evidence>
<dbReference type="Pfam" id="PF00015">
    <property type="entry name" value="MCPsignal"/>
    <property type="match status" value="1"/>
</dbReference>
<dbReference type="PRINTS" id="PR00260">
    <property type="entry name" value="CHEMTRNSDUCR"/>
</dbReference>
<feature type="compositionally biased region" description="Polar residues" evidence="5">
    <location>
        <begin position="699"/>
        <end position="709"/>
    </location>
</feature>
<dbReference type="PROSITE" id="PS50885">
    <property type="entry name" value="HAMP"/>
    <property type="match status" value="1"/>
</dbReference>
<sequence length="709" mass="73708">MIRGWLATWRLGPKIAASFAIAIAITLGIGLASYLSARSIAAHLAEVAGVSFAGAQALGAVDAAHMTADRALGRLLLPRADPELRKAARAELEASHQRLDEAWKTFGELPRDADLEAEWHRAAAPWDGWRVSARALLARIDEHDRAILDRGQDSPEEIATDRAVWQAFAELRKADEAASAALGALLQNEQKDVQASRDAGERAAAVGMLVIGLSVLAGAALSIALAALLARSIGRTVATLTGEARKVTGAVAAGRLDERGTPEAVDAEFRGIVEGMNGAVDATVRAYRGASAFLRAYAAGELPAVGAEQLAGEYEAQRQDLLRLKAQTERRNAEIERLLAAATRGELAVRADAAGEAGFNRRLVEGINALLDSILGPVSAATEALEQLAARDLRARVHGDYRGDHARLVGSLNAMSDALERAMQEVSASAGEVSSASAQIASSSQAVASGASEQAASIEETTASVESVAGMARRSAEAAARASQLAEGARGAASEGAGAIGEMQRVMENVRRAAEGTSAIIKDINEIAFQTNLLALNAAVEAARAGEAGRGFAVVAEEVRSLALRSKEAANKTEALIRESVKQAGAGELTSRQVAEKLAAIVQGVGQVSGLVGEIAVGAREQAGAIDQVTRAIADMDKVTQQNAASAEESSSAVNDLSGRAQQLAATVASFRVGETPGESARATPAAAARQPWAHPPQSRRSTTLENHR</sequence>
<keyword evidence="3" id="KW-0807">Transducer</keyword>
<evidence type="ECO:0000313" key="10">
    <source>
        <dbReference type="Proteomes" id="UP000503640"/>
    </source>
</evidence>
<comment type="similarity">
    <text evidence="2">Belongs to the methyl-accepting chemotaxis (MCP) protein family.</text>
</comment>
<evidence type="ECO:0000259" key="8">
    <source>
        <dbReference type="PROSITE" id="PS50885"/>
    </source>
</evidence>
<evidence type="ECO:0000256" key="5">
    <source>
        <dbReference type="SAM" id="MobiDB-lite"/>
    </source>
</evidence>
<dbReference type="InterPro" id="IPR004090">
    <property type="entry name" value="Chemotax_Me-accpt_rcpt"/>
</dbReference>
<proteinExistence type="inferred from homology"/>
<feature type="domain" description="HAMP" evidence="8">
    <location>
        <begin position="372"/>
        <end position="424"/>
    </location>
</feature>
<keyword evidence="6" id="KW-0472">Membrane</keyword>
<evidence type="ECO:0000256" key="1">
    <source>
        <dbReference type="ARBA" id="ARBA00022500"/>
    </source>
</evidence>
<dbReference type="InterPro" id="IPR051310">
    <property type="entry name" value="MCP_chemotaxis"/>
</dbReference>
<accession>A0A7I9VQH7</accession>
<dbReference type="RefSeq" id="WP_176066864.1">
    <property type="nucleotide sequence ID" value="NZ_BJTG01000007.1"/>
</dbReference>
<comment type="caution">
    <text evidence="9">The sequence shown here is derived from an EMBL/GenBank/DDBJ whole genome shotgun (WGS) entry which is preliminary data.</text>
</comment>
<feature type="transmembrane region" description="Helical" evidence="6">
    <location>
        <begin position="206"/>
        <end position="230"/>
    </location>
</feature>
<keyword evidence="10" id="KW-1185">Reference proteome</keyword>
<dbReference type="PROSITE" id="PS50111">
    <property type="entry name" value="CHEMOTAXIS_TRANSDUC_2"/>
    <property type="match status" value="1"/>
</dbReference>